<dbReference type="Proteomes" id="UP000041254">
    <property type="component" value="Unassembled WGS sequence"/>
</dbReference>
<keyword evidence="3" id="KW-1185">Reference proteome</keyword>
<evidence type="ECO:0000313" key="3">
    <source>
        <dbReference type="Proteomes" id="UP000041254"/>
    </source>
</evidence>
<accession>A0A0G4FYJ2</accession>
<feature type="region of interest" description="Disordered" evidence="1">
    <location>
        <begin position="546"/>
        <end position="592"/>
    </location>
</feature>
<feature type="region of interest" description="Disordered" evidence="1">
    <location>
        <begin position="175"/>
        <end position="292"/>
    </location>
</feature>
<organism evidence="2 3">
    <name type="scientific">Vitrella brassicaformis (strain CCMP3155)</name>
    <dbReference type="NCBI Taxonomy" id="1169540"/>
    <lineage>
        <taxon>Eukaryota</taxon>
        <taxon>Sar</taxon>
        <taxon>Alveolata</taxon>
        <taxon>Colpodellida</taxon>
        <taxon>Vitrellaceae</taxon>
        <taxon>Vitrella</taxon>
    </lineage>
</organism>
<evidence type="ECO:0000313" key="2">
    <source>
        <dbReference type="EMBL" id="CEM20101.1"/>
    </source>
</evidence>
<reference evidence="2 3" key="1">
    <citation type="submission" date="2014-11" db="EMBL/GenBank/DDBJ databases">
        <authorList>
            <person name="Zhu J."/>
            <person name="Qi W."/>
            <person name="Song R."/>
        </authorList>
    </citation>
    <scope>NUCLEOTIDE SEQUENCE [LARGE SCALE GENOMIC DNA]</scope>
</reference>
<evidence type="ECO:0000256" key="1">
    <source>
        <dbReference type="SAM" id="MobiDB-lite"/>
    </source>
</evidence>
<dbReference type="VEuPathDB" id="CryptoDB:Vbra_6074"/>
<feature type="compositionally biased region" description="Basic residues" evidence="1">
    <location>
        <begin position="182"/>
        <end position="200"/>
    </location>
</feature>
<gene>
    <name evidence="2" type="ORF">Vbra_6074</name>
</gene>
<feature type="compositionally biased region" description="Acidic residues" evidence="1">
    <location>
        <begin position="564"/>
        <end position="573"/>
    </location>
</feature>
<proteinExistence type="predicted"/>
<feature type="compositionally biased region" description="Low complexity" evidence="1">
    <location>
        <begin position="583"/>
        <end position="592"/>
    </location>
</feature>
<dbReference type="InParanoid" id="A0A0G4FYJ2"/>
<dbReference type="EMBL" id="CDMY01000520">
    <property type="protein sequence ID" value="CEM20101.1"/>
    <property type="molecule type" value="Genomic_DNA"/>
</dbReference>
<feature type="compositionally biased region" description="Acidic residues" evidence="1">
    <location>
        <begin position="207"/>
        <end position="219"/>
    </location>
</feature>
<sequence length="607" mass="66102">MASSVAGSVNLGRDPLVPGRLELPVGTFVWWKRGHGPWQLGVRVDLQMEIELGFLTNERAIAELRGDRARVKEGHVCIWSVAEGQYAICTPTNIQPYDYGDEDGDYRHYATSNKNIRALGAVQWLKLMRTDDTASTQTLPSGLQVLDTYCDEHAYINGVLDGTVEPPPPRIAHEEAEQVATSKRRRAAVPKGQSKRRRRALGPIKDEEQDEEEEADIEDERMAGHQRGRRGAWGASKDASPFSPLASPPRGAGRRQRGSPMALPSFGAGKRQDEDDAAAGTKDGFGGGLGMMDMDFARPSRISTTNESQWVESIKYLKIGGGQLMEMLHHLRLKAIFIHDTPNQRMPRQPPDGSRLGGYLREMRMQQFVPIAESTPALPSPLPSHGVKALERLIDDTWTAPKGWWKGCVATAYDEQPAAAAAAAAGAAEQETRLPEGTSLYLWASCGLSVTGRDTIRKSLSLREIAALPPSQADIQECRCRARSCLEDFMSILSSLQRDMDSTALFSNAPDMPDLAEAEMSPLLWSRISTLKQLIDSAHKLRYERDAPQAWEEQPSAAAAAGGADEEMEGGDEDISRHAIRHATGGSEESSGATAALAGALALFGAG</sequence>
<protein>
    <submittedName>
        <fullName evidence="2">Uncharacterized protein</fullName>
    </submittedName>
</protein>
<name>A0A0G4FYJ2_VITBC</name>
<dbReference type="AlphaFoldDB" id="A0A0G4FYJ2"/>